<organism evidence="2 3">
    <name type="scientific">Durusdinium trenchii</name>
    <dbReference type="NCBI Taxonomy" id="1381693"/>
    <lineage>
        <taxon>Eukaryota</taxon>
        <taxon>Sar</taxon>
        <taxon>Alveolata</taxon>
        <taxon>Dinophyceae</taxon>
        <taxon>Suessiales</taxon>
        <taxon>Symbiodiniaceae</taxon>
        <taxon>Durusdinium</taxon>
    </lineage>
</organism>
<dbReference type="EMBL" id="CAXAMN010000015">
    <property type="protein sequence ID" value="CAK8985901.1"/>
    <property type="molecule type" value="Genomic_DNA"/>
</dbReference>
<reference evidence="2 3" key="1">
    <citation type="submission" date="2024-02" db="EMBL/GenBank/DDBJ databases">
        <authorList>
            <person name="Chen Y."/>
            <person name="Shah S."/>
            <person name="Dougan E. K."/>
            <person name="Thang M."/>
            <person name="Chan C."/>
        </authorList>
    </citation>
    <scope>NUCLEOTIDE SEQUENCE [LARGE SCALE GENOMIC DNA]</scope>
</reference>
<name>A0ABP0H6R8_9DINO</name>
<keyword evidence="1" id="KW-0732">Signal</keyword>
<proteinExistence type="predicted"/>
<sequence length="296" mass="31875">MRHLDIIFVVLLEATATAQNLTSTPFASLDCASTTKGDANWLWEASSGTWHSCNLPVRGDIGSMCIGSSGKPDYTSLFVDLASAPIKDGCFAWLASACSMDFRRVKRIEFDFDMKSCGSVWAAPLWMSPSPWDSPGRTSGEVDLVEACPVGSLYTNFATGGHEMVIGNPDNLGGPKHLIMTLDRSASLESGGTLRTEICDLGPTNCHPSAYYDNFLGSVSPSKGRGQSFPYNFISDIWNGFSGDAGWVGCKAFNNPHTQCQYVVHNIKVYTVNGSPMFSGKCGAMNGDAQVEVQFV</sequence>
<evidence type="ECO:0000256" key="1">
    <source>
        <dbReference type="SAM" id="SignalP"/>
    </source>
</evidence>
<comment type="caution">
    <text evidence="2">The sequence shown here is derived from an EMBL/GenBank/DDBJ whole genome shotgun (WGS) entry which is preliminary data.</text>
</comment>
<feature type="chain" id="PRO_5046334888" evidence="1">
    <location>
        <begin position="19"/>
        <end position="296"/>
    </location>
</feature>
<feature type="signal peptide" evidence="1">
    <location>
        <begin position="1"/>
        <end position="18"/>
    </location>
</feature>
<evidence type="ECO:0000313" key="2">
    <source>
        <dbReference type="EMBL" id="CAK8985901.1"/>
    </source>
</evidence>
<evidence type="ECO:0000313" key="3">
    <source>
        <dbReference type="Proteomes" id="UP001642484"/>
    </source>
</evidence>
<accession>A0ABP0H6R8</accession>
<keyword evidence="3" id="KW-1185">Reference proteome</keyword>
<protein>
    <submittedName>
        <fullName evidence="2">Uncharacterized protein</fullName>
    </submittedName>
</protein>
<dbReference type="Proteomes" id="UP001642484">
    <property type="component" value="Unassembled WGS sequence"/>
</dbReference>
<gene>
    <name evidence="2" type="ORF">CCMP2556_LOCUS314</name>
</gene>